<dbReference type="Pfam" id="PF04433">
    <property type="entry name" value="SWIRM"/>
    <property type="match status" value="1"/>
</dbReference>
<comment type="caution">
    <text evidence="3">The sequence shown here is derived from an EMBL/GenBank/DDBJ whole genome shotgun (WGS) entry which is preliminary data.</text>
</comment>
<feature type="compositionally biased region" description="Low complexity" evidence="1">
    <location>
        <begin position="215"/>
        <end position="224"/>
    </location>
</feature>
<keyword evidence="4" id="KW-1185">Reference proteome</keyword>
<feature type="compositionally biased region" description="Basic and acidic residues" evidence="1">
    <location>
        <begin position="28"/>
        <end position="44"/>
    </location>
</feature>
<evidence type="ECO:0000259" key="2">
    <source>
        <dbReference type="PROSITE" id="PS50934"/>
    </source>
</evidence>
<evidence type="ECO:0000313" key="4">
    <source>
        <dbReference type="Proteomes" id="UP000774617"/>
    </source>
</evidence>
<evidence type="ECO:0000313" key="3">
    <source>
        <dbReference type="EMBL" id="KAH7031925.1"/>
    </source>
</evidence>
<feature type="region of interest" description="Disordered" evidence="1">
    <location>
        <begin position="1"/>
        <end position="103"/>
    </location>
</feature>
<dbReference type="InterPro" id="IPR009057">
    <property type="entry name" value="Homeodomain-like_sf"/>
</dbReference>
<evidence type="ECO:0000256" key="1">
    <source>
        <dbReference type="SAM" id="MobiDB-lite"/>
    </source>
</evidence>
<proteinExistence type="predicted"/>
<dbReference type="Proteomes" id="UP000774617">
    <property type="component" value="Unassembled WGS sequence"/>
</dbReference>
<dbReference type="InterPro" id="IPR036388">
    <property type="entry name" value="WH-like_DNA-bd_sf"/>
</dbReference>
<name>A0ABQ8FXK8_9PEZI</name>
<feature type="compositionally biased region" description="Polar residues" evidence="1">
    <location>
        <begin position="57"/>
        <end position="70"/>
    </location>
</feature>
<dbReference type="EMBL" id="JAGTJR010000042">
    <property type="protein sequence ID" value="KAH7031925.1"/>
    <property type="molecule type" value="Genomic_DNA"/>
</dbReference>
<dbReference type="PROSITE" id="PS50934">
    <property type="entry name" value="SWIRM"/>
    <property type="match status" value="1"/>
</dbReference>
<dbReference type="SUPFAM" id="SSF46689">
    <property type="entry name" value="Homeodomain-like"/>
    <property type="match status" value="1"/>
</dbReference>
<sequence length="386" mass="43037">MAAQHHPIATPSKPDSRFSVSSLLSPPEMKRSESFSKSPADRAMDATPAPALDCTINRLTVNSLGSNIRSSAKGLPPSPPVSPFDNLHKEDSQCSVEEDTSRDPPLFPAWSGDKIGATNAPLFPSTGTTPEHDALISQHIAKSRLAIAYDRPTREEYQLAIACKSIAFSQWQKNPREYMRNERATWSMYGPKKSTQRSQLRALAPAPAGVRKTKPAAPRLPRAPRVTKRTPKAALLESFDAKPPTPKAPRVPASRDDVDFHKIPNYAPPLETLPEDGRKALKAEWKGQPLDLSADPDRGELHPSELNVASTLRLTCATYLYNKRRIFQARVRALIRGEDFNKTKAQQACKIDVNKASKLWAAYEKIGWFKPAYFQQYVQNFDDWEN</sequence>
<feature type="domain" description="SWIRM" evidence="2">
    <location>
        <begin position="281"/>
        <end position="380"/>
    </location>
</feature>
<gene>
    <name evidence="3" type="ORF">B0J12DRAFT_309686</name>
</gene>
<protein>
    <submittedName>
        <fullName evidence="3">SWIRM domain-containing protein FUN19</fullName>
    </submittedName>
</protein>
<reference evidence="3 4" key="1">
    <citation type="journal article" date="2021" name="Nat. Commun.">
        <title>Genetic determinants of endophytism in the Arabidopsis root mycobiome.</title>
        <authorList>
            <person name="Mesny F."/>
            <person name="Miyauchi S."/>
            <person name="Thiergart T."/>
            <person name="Pickel B."/>
            <person name="Atanasova L."/>
            <person name="Karlsson M."/>
            <person name="Huettel B."/>
            <person name="Barry K.W."/>
            <person name="Haridas S."/>
            <person name="Chen C."/>
            <person name="Bauer D."/>
            <person name="Andreopoulos W."/>
            <person name="Pangilinan J."/>
            <person name="LaButti K."/>
            <person name="Riley R."/>
            <person name="Lipzen A."/>
            <person name="Clum A."/>
            <person name="Drula E."/>
            <person name="Henrissat B."/>
            <person name="Kohler A."/>
            <person name="Grigoriev I.V."/>
            <person name="Martin F.M."/>
            <person name="Hacquard S."/>
        </authorList>
    </citation>
    <scope>NUCLEOTIDE SEQUENCE [LARGE SCALE GENOMIC DNA]</scope>
    <source>
        <strain evidence="3 4">MPI-SDFR-AT-0080</strain>
    </source>
</reference>
<feature type="compositionally biased region" description="Basic and acidic residues" evidence="1">
    <location>
        <begin position="253"/>
        <end position="262"/>
    </location>
</feature>
<organism evidence="3 4">
    <name type="scientific">Macrophomina phaseolina</name>
    <dbReference type="NCBI Taxonomy" id="35725"/>
    <lineage>
        <taxon>Eukaryota</taxon>
        <taxon>Fungi</taxon>
        <taxon>Dikarya</taxon>
        <taxon>Ascomycota</taxon>
        <taxon>Pezizomycotina</taxon>
        <taxon>Dothideomycetes</taxon>
        <taxon>Dothideomycetes incertae sedis</taxon>
        <taxon>Botryosphaeriales</taxon>
        <taxon>Botryosphaeriaceae</taxon>
        <taxon>Macrophomina</taxon>
    </lineage>
</organism>
<accession>A0ABQ8FXK8</accession>
<feature type="region of interest" description="Disordered" evidence="1">
    <location>
        <begin position="203"/>
        <end position="273"/>
    </location>
</feature>
<dbReference type="Gene3D" id="1.10.10.10">
    <property type="entry name" value="Winged helix-like DNA-binding domain superfamily/Winged helix DNA-binding domain"/>
    <property type="match status" value="1"/>
</dbReference>
<dbReference type="InterPro" id="IPR007526">
    <property type="entry name" value="SWIRM"/>
</dbReference>